<evidence type="ECO:0000313" key="2">
    <source>
        <dbReference type="EMBL" id="KAL3889515.1"/>
    </source>
</evidence>
<evidence type="ECO:0000256" key="1">
    <source>
        <dbReference type="SAM" id="MobiDB-lite"/>
    </source>
</evidence>
<comment type="caution">
    <text evidence="2">The sequence shown here is derived from an EMBL/GenBank/DDBJ whole genome shotgun (WGS) entry which is preliminary data.</text>
</comment>
<name>A0ABD3XVA2_SINWO</name>
<keyword evidence="3" id="KW-1185">Reference proteome</keyword>
<proteinExistence type="predicted"/>
<dbReference type="AlphaFoldDB" id="A0ABD3XVA2"/>
<dbReference type="Proteomes" id="UP001634394">
    <property type="component" value="Unassembled WGS sequence"/>
</dbReference>
<reference evidence="2 3" key="1">
    <citation type="submission" date="2024-11" db="EMBL/GenBank/DDBJ databases">
        <title>Chromosome-level genome assembly of the freshwater bivalve Anodonta woodiana.</title>
        <authorList>
            <person name="Chen X."/>
        </authorList>
    </citation>
    <scope>NUCLEOTIDE SEQUENCE [LARGE SCALE GENOMIC DNA]</scope>
    <source>
        <strain evidence="2">MN2024</strain>
        <tissue evidence="2">Gills</tissue>
    </source>
</reference>
<feature type="compositionally biased region" description="Low complexity" evidence="1">
    <location>
        <begin position="19"/>
        <end position="34"/>
    </location>
</feature>
<protein>
    <submittedName>
        <fullName evidence="2">Uncharacterized protein</fullName>
    </submittedName>
</protein>
<organism evidence="2 3">
    <name type="scientific">Sinanodonta woodiana</name>
    <name type="common">Chinese pond mussel</name>
    <name type="synonym">Anodonta woodiana</name>
    <dbReference type="NCBI Taxonomy" id="1069815"/>
    <lineage>
        <taxon>Eukaryota</taxon>
        <taxon>Metazoa</taxon>
        <taxon>Spiralia</taxon>
        <taxon>Lophotrochozoa</taxon>
        <taxon>Mollusca</taxon>
        <taxon>Bivalvia</taxon>
        <taxon>Autobranchia</taxon>
        <taxon>Heteroconchia</taxon>
        <taxon>Palaeoheterodonta</taxon>
        <taxon>Unionida</taxon>
        <taxon>Unionoidea</taxon>
        <taxon>Unionidae</taxon>
        <taxon>Unioninae</taxon>
        <taxon>Sinanodonta</taxon>
    </lineage>
</organism>
<gene>
    <name evidence="2" type="ORF">ACJMK2_001853</name>
</gene>
<dbReference type="EMBL" id="JBJQND010000001">
    <property type="protein sequence ID" value="KAL3889515.1"/>
    <property type="molecule type" value="Genomic_DNA"/>
</dbReference>
<feature type="non-terminal residue" evidence="2">
    <location>
        <position position="54"/>
    </location>
</feature>
<evidence type="ECO:0000313" key="3">
    <source>
        <dbReference type="Proteomes" id="UP001634394"/>
    </source>
</evidence>
<accession>A0ABD3XVA2</accession>
<sequence>MPAGMVTSNTASNPDHSGEQLTSSSVQESSQTSTERLHIKPRTTEPVFSSSIQK</sequence>
<feature type="compositionally biased region" description="Polar residues" evidence="1">
    <location>
        <begin position="1"/>
        <end position="15"/>
    </location>
</feature>
<feature type="region of interest" description="Disordered" evidence="1">
    <location>
        <begin position="1"/>
        <end position="54"/>
    </location>
</feature>